<sequence length="213" mass="21980">MLAPAVAGLLTTLSLIVAIGAQNAYVLRQGLLRSHVGVVVVICALSDAVLIAAGVGGVGAFVDETSWALVVVRWIGVAFLLWYAAASLRRATRPESLAADGEGAHDGPGAKRVQESRGAVVGKTVLLTWLNPHVYLDTVLLIGSIAAAHDGGAVAGRWWFGVGAALGSVLWFCGLGFGARLLAPLLAKPRSWQVLEICIAATMVVVAVKLALA</sequence>
<organism evidence="7 8">
    <name type="scientific">Nocardioides ginsengisoli</name>
    <dbReference type="NCBI Taxonomy" id="363868"/>
    <lineage>
        <taxon>Bacteria</taxon>
        <taxon>Bacillati</taxon>
        <taxon>Actinomycetota</taxon>
        <taxon>Actinomycetes</taxon>
        <taxon>Propionibacteriales</taxon>
        <taxon>Nocardioidaceae</taxon>
        <taxon>Nocardioides</taxon>
    </lineage>
</organism>
<dbReference type="Pfam" id="PF01810">
    <property type="entry name" value="LysE"/>
    <property type="match status" value="1"/>
</dbReference>
<comment type="caution">
    <text evidence="7">The sequence shown here is derived from an EMBL/GenBank/DDBJ whole genome shotgun (WGS) entry which is preliminary data.</text>
</comment>
<evidence type="ECO:0000256" key="3">
    <source>
        <dbReference type="ARBA" id="ARBA00022692"/>
    </source>
</evidence>
<keyword evidence="4 6" id="KW-1133">Transmembrane helix</keyword>
<comment type="subcellular location">
    <subcellularLocation>
        <location evidence="1">Cell membrane</location>
        <topology evidence="1">Multi-pass membrane protein</topology>
    </subcellularLocation>
</comment>
<evidence type="ECO:0000256" key="2">
    <source>
        <dbReference type="ARBA" id="ARBA00022475"/>
    </source>
</evidence>
<feature type="transmembrane region" description="Helical" evidence="6">
    <location>
        <begin position="6"/>
        <end position="26"/>
    </location>
</feature>
<evidence type="ECO:0000313" key="8">
    <source>
        <dbReference type="Proteomes" id="UP001597229"/>
    </source>
</evidence>
<feature type="transmembrane region" description="Helical" evidence="6">
    <location>
        <begin position="194"/>
        <end position="212"/>
    </location>
</feature>
<evidence type="ECO:0000256" key="5">
    <source>
        <dbReference type="ARBA" id="ARBA00023136"/>
    </source>
</evidence>
<dbReference type="EMBL" id="JBHTLX010000004">
    <property type="protein sequence ID" value="MFD1246541.1"/>
    <property type="molecule type" value="Genomic_DNA"/>
</dbReference>
<dbReference type="InterPro" id="IPR001123">
    <property type="entry name" value="LeuE-type"/>
</dbReference>
<dbReference type="PANTHER" id="PTHR30086">
    <property type="entry name" value="ARGININE EXPORTER PROTEIN ARGO"/>
    <property type="match status" value="1"/>
</dbReference>
<keyword evidence="2" id="KW-1003">Cell membrane</keyword>
<evidence type="ECO:0000313" key="7">
    <source>
        <dbReference type="EMBL" id="MFD1246541.1"/>
    </source>
</evidence>
<keyword evidence="3 6" id="KW-0812">Transmembrane</keyword>
<keyword evidence="8" id="KW-1185">Reference proteome</keyword>
<name>A0ABW3VTZ5_9ACTN</name>
<feature type="transmembrane region" description="Helical" evidence="6">
    <location>
        <begin position="38"/>
        <end position="61"/>
    </location>
</feature>
<evidence type="ECO:0000256" key="6">
    <source>
        <dbReference type="SAM" id="Phobius"/>
    </source>
</evidence>
<protein>
    <submittedName>
        <fullName evidence="7">LysE/ArgO family amino acid transporter</fullName>
    </submittedName>
</protein>
<feature type="transmembrane region" description="Helical" evidence="6">
    <location>
        <begin position="67"/>
        <end position="86"/>
    </location>
</feature>
<accession>A0ABW3VTZ5</accession>
<dbReference type="Proteomes" id="UP001597229">
    <property type="component" value="Unassembled WGS sequence"/>
</dbReference>
<dbReference type="PANTHER" id="PTHR30086:SF20">
    <property type="entry name" value="ARGININE EXPORTER PROTEIN ARGO-RELATED"/>
    <property type="match status" value="1"/>
</dbReference>
<keyword evidence="5 6" id="KW-0472">Membrane</keyword>
<reference evidence="8" key="1">
    <citation type="journal article" date="2019" name="Int. J. Syst. Evol. Microbiol.">
        <title>The Global Catalogue of Microorganisms (GCM) 10K type strain sequencing project: providing services to taxonomists for standard genome sequencing and annotation.</title>
        <authorList>
            <consortium name="The Broad Institute Genomics Platform"/>
            <consortium name="The Broad Institute Genome Sequencing Center for Infectious Disease"/>
            <person name="Wu L."/>
            <person name="Ma J."/>
        </authorList>
    </citation>
    <scope>NUCLEOTIDE SEQUENCE [LARGE SCALE GENOMIC DNA]</scope>
    <source>
        <strain evidence="8">CCUG 52478</strain>
    </source>
</reference>
<evidence type="ECO:0000256" key="4">
    <source>
        <dbReference type="ARBA" id="ARBA00022989"/>
    </source>
</evidence>
<feature type="transmembrane region" description="Helical" evidence="6">
    <location>
        <begin position="158"/>
        <end position="182"/>
    </location>
</feature>
<evidence type="ECO:0000256" key="1">
    <source>
        <dbReference type="ARBA" id="ARBA00004651"/>
    </source>
</evidence>
<proteinExistence type="predicted"/>
<gene>
    <name evidence="7" type="ORF">ACFQ3F_01950</name>
</gene>
<dbReference type="RefSeq" id="WP_367920070.1">
    <property type="nucleotide sequence ID" value="NZ_BAABAC010000025.1"/>
</dbReference>